<evidence type="ECO:0000313" key="1">
    <source>
        <dbReference type="EMBL" id="KAJ8676689.1"/>
    </source>
</evidence>
<feature type="non-terminal residue" evidence="1">
    <location>
        <position position="1"/>
    </location>
</feature>
<evidence type="ECO:0000313" key="2">
    <source>
        <dbReference type="Proteomes" id="UP001239111"/>
    </source>
</evidence>
<reference evidence="1" key="1">
    <citation type="submission" date="2023-04" db="EMBL/GenBank/DDBJ databases">
        <title>A chromosome-level genome assembly of the parasitoid wasp Eretmocerus hayati.</title>
        <authorList>
            <person name="Zhong Y."/>
            <person name="Liu S."/>
            <person name="Liu Y."/>
        </authorList>
    </citation>
    <scope>NUCLEOTIDE SEQUENCE</scope>
    <source>
        <strain evidence="1">ZJU_SS_LIU_2023</strain>
    </source>
</reference>
<proteinExistence type="predicted"/>
<accession>A0ACC2NZK6</accession>
<organism evidence="1 2">
    <name type="scientific">Eretmocerus hayati</name>
    <dbReference type="NCBI Taxonomy" id="131215"/>
    <lineage>
        <taxon>Eukaryota</taxon>
        <taxon>Metazoa</taxon>
        <taxon>Ecdysozoa</taxon>
        <taxon>Arthropoda</taxon>
        <taxon>Hexapoda</taxon>
        <taxon>Insecta</taxon>
        <taxon>Pterygota</taxon>
        <taxon>Neoptera</taxon>
        <taxon>Endopterygota</taxon>
        <taxon>Hymenoptera</taxon>
        <taxon>Apocrita</taxon>
        <taxon>Proctotrupomorpha</taxon>
        <taxon>Chalcidoidea</taxon>
        <taxon>Aphelinidae</taxon>
        <taxon>Aphelininae</taxon>
        <taxon>Eretmocerus</taxon>
    </lineage>
</organism>
<protein>
    <submittedName>
        <fullName evidence="1">Uncharacterized protein</fullName>
    </submittedName>
</protein>
<dbReference type="Proteomes" id="UP001239111">
    <property type="component" value="Chromosome 2"/>
</dbReference>
<sequence>GSQTPNLTQWLKEEFSDRNTRIGADPKLVPAFVWSQWETDLKNTTIQLVAIENNLVDEIWQTNRPAYNSYLAHPLDLSFSGQPWLEKIKEVRNEMLAFNTSALIVSALDEIAWLFNIRAHDLPTTYVLRAYAIIEFNRIRLYCPKQKLDRNTEIHLKMDDCHHANCVTWVDYQEIFKDLRTSNQLWTSVWLPSSCVFSPGSSHLVHSCISVDKRLIRPSPIIDMRALKNDVEARGMRNAHVKDAVAMCDFLAHMEEQIEVQEEDWDELQVVRVVNSFRLEQNDSMGISFDTIVGYGPHGAIPHYEPTDLTNIKIGRDSTLVIDSGGQYRDGTTDLTRTLHFGEPTQKQREAYTRVLMGQIELATMVFPDTLRTSQIDVVARKALWRMGYDYGHGTSHGVGHFLSVHESPILVDYMGYRRASSPGCNSLTLKPGYFLSNEPGYYKEDDFGVRLENVIEVVPANFSSESGIKFLKFQDVALVPYEPKLIDTDMLSSDHRRWLNNYNQRIRDEVGAELMRQLRPRGYSWMMKKTQSIPERTIVDRECFEGLSQASSTTDSAKFILILAVFHNLIVGT</sequence>
<name>A0ACC2NZK6_9HYME</name>
<comment type="caution">
    <text evidence="1">The sequence shown here is derived from an EMBL/GenBank/DDBJ whole genome shotgun (WGS) entry which is preliminary data.</text>
</comment>
<dbReference type="EMBL" id="CM056742">
    <property type="protein sequence ID" value="KAJ8676689.1"/>
    <property type="molecule type" value="Genomic_DNA"/>
</dbReference>
<keyword evidence="2" id="KW-1185">Reference proteome</keyword>
<gene>
    <name evidence="1" type="ORF">QAD02_012476</name>
</gene>